<feature type="transmembrane region" description="Helical" evidence="5">
    <location>
        <begin position="396"/>
        <end position="417"/>
    </location>
</feature>
<dbReference type="PANTHER" id="PTHR37422:SF13">
    <property type="entry name" value="LIPOPOLYSACCHARIDE BIOSYNTHESIS PROTEIN PA4999-RELATED"/>
    <property type="match status" value="1"/>
</dbReference>
<keyword evidence="8" id="KW-1185">Reference proteome</keyword>
<name>A0A507ZWZ2_9GAMM</name>
<evidence type="ECO:0000256" key="3">
    <source>
        <dbReference type="ARBA" id="ARBA00022989"/>
    </source>
</evidence>
<feature type="transmembrane region" description="Helical" evidence="5">
    <location>
        <begin position="164"/>
        <end position="182"/>
    </location>
</feature>
<proteinExistence type="predicted"/>
<feature type="domain" description="O-antigen ligase-related" evidence="6">
    <location>
        <begin position="241"/>
        <end position="374"/>
    </location>
</feature>
<reference evidence="7 8" key="1">
    <citation type="submission" date="2019-06" db="EMBL/GenBank/DDBJ databases">
        <title>Lysobacter alkalisoli sp. nov. isolated from saline soil.</title>
        <authorList>
            <person name="Sun J.-Q."/>
            <person name="Xu L."/>
        </authorList>
    </citation>
    <scope>NUCLEOTIDE SEQUENCE [LARGE SCALE GENOMIC DNA]</scope>
    <source>
        <strain evidence="7 8">JCM 31130</strain>
    </source>
</reference>
<evidence type="ECO:0000256" key="4">
    <source>
        <dbReference type="ARBA" id="ARBA00023136"/>
    </source>
</evidence>
<evidence type="ECO:0000256" key="1">
    <source>
        <dbReference type="ARBA" id="ARBA00004141"/>
    </source>
</evidence>
<sequence>MAFKRPDPPSPRTPAERFPLAARAMLTQGMPAPAATRDTAAPRAMPRRTHRQNWPLYLFLVLLPLQNIQFGYIPNLGAGLNFLNVGFLASFAGALVAGGHLARGASVNRWVFAYMAYTIVSMFISTTYVSESANHFAIVKDHLIGFSVLFLVQMSVRDWTTARRVVIAMMLPLPYIAKVAWVQHLSVASWHYSDDLRIPATFGLLGANEFAAFCVTVATVLFAFFLSARLSRIWKIALGIGIACMVLGVLYAYSRTAYVALILGLVTVILAWRGRWKMMLPLLLAAATLPAVLPSSVIERFDSTSVEETDRDESTEMRFVYWNIAWENFKAHPLTGTGIHSFQHREINPYGKDTHNLYIRTLSEGGVIGAVLLLGVLLSIVLTARRELALARNGTLHYALALGIVGAWMGLVCGNLFGDRFTHYPVIAYFWAFTALMLKARELPREENPQ</sequence>
<dbReference type="EMBL" id="VICE01000120">
    <property type="protein sequence ID" value="TQD41467.1"/>
    <property type="molecule type" value="Genomic_DNA"/>
</dbReference>
<evidence type="ECO:0000313" key="8">
    <source>
        <dbReference type="Proteomes" id="UP000318212"/>
    </source>
</evidence>
<keyword evidence="4 5" id="KW-0472">Membrane</keyword>
<feature type="transmembrane region" description="Helical" evidence="5">
    <location>
        <begin position="233"/>
        <end position="251"/>
    </location>
</feature>
<dbReference type="Proteomes" id="UP000318212">
    <property type="component" value="Unassembled WGS sequence"/>
</dbReference>
<dbReference type="RefSeq" id="WP_141519184.1">
    <property type="nucleotide sequence ID" value="NZ_VICE01000120.1"/>
</dbReference>
<protein>
    <submittedName>
        <fullName evidence="7">O-antigen ligase family protein</fullName>
    </submittedName>
</protein>
<gene>
    <name evidence="7" type="ORF">FKV25_12760</name>
</gene>
<dbReference type="GO" id="GO:0016020">
    <property type="term" value="C:membrane"/>
    <property type="evidence" value="ECO:0007669"/>
    <property type="project" value="UniProtKB-SubCell"/>
</dbReference>
<evidence type="ECO:0000259" key="6">
    <source>
        <dbReference type="Pfam" id="PF04932"/>
    </source>
</evidence>
<dbReference type="GO" id="GO:0016874">
    <property type="term" value="F:ligase activity"/>
    <property type="evidence" value="ECO:0007669"/>
    <property type="project" value="UniProtKB-KW"/>
</dbReference>
<feature type="transmembrane region" description="Helical" evidence="5">
    <location>
        <begin position="366"/>
        <end position="384"/>
    </location>
</feature>
<dbReference type="PANTHER" id="PTHR37422">
    <property type="entry name" value="TEICHURONIC ACID BIOSYNTHESIS PROTEIN TUAE"/>
    <property type="match status" value="1"/>
</dbReference>
<feature type="transmembrane region" description="Helical" evidence="5">
    <location>
        <begin position="257"/>
        <end position="273"/>
    </location>
</feature>
<feature type="transmembrane region" description="Helical" evidence="5">
    <location>
        <begin position="54"/>
        <end position="73"/>
    </location>
</feature>
<evidence type="ECO:0000313" key="7">
    <source>
        <dbReference type="EMBL" id="TQD41467.1"/>
    </source>
</evidence>
<keyword evidence="7" id="KW-0436">Ligase</keyword>
<accession>A0A507ZWZ2</accession>
<dbReference type="OrthoDB" id="6017565at2"/>
<feature type="transmembrane region" description="Helical" evidence="5">
    <location>
        <begin position="202"/>
        <end position="226"/>
    </location>
</feature>
<feature type="transmembrane region" description="Helical" evidence="5">
    <location>
        <begin position="135"/>
        <end position="152"/>
    </location>
</feature>
<evidence type="ECO:0000256" key="5">
    <source>
        <dbReference type="SAM" id="Phobius"/>
    </source>
</evidence>
<comment type="caution">
    <text evidence="7">The sequence shown here is derived from an EMBL/GenBank/DDBJ whole genome shotgun (WGS) entry which is preliminary data.</text>
</comment>
<keyword evidence="3 5" id="KW-1133">Transmembrane helix</keyword>
<feature type="transmembrane region" description="Helical" evidence="5">
    <location>
        <begin position="423"/>
        <end position="440"/>
    </location>
</feature>
<organism evidence="7 8">
    <name type="scientific">Marilutibacter aestuarii</name>
    <dbReference type="NCBI Taxonomy" id="1706195"/>
    <lineage>
        <taxon>Bacteria</taxon>
        <taxon>Pseudomonadati</taxon>
        <taxon>Pseudomonadota</taxon>
        <taxon>Gammaproteobacteria</taxon>
        <taxon>Lysobacterales</taxon>
        <taxon>Lysobacteraceae</taxon>
        <taxon>Marilutibacter</taxon>
    </lineage>
</organism>
<dbReference type="Pfam" id="PF04932">
    <property type="entry name" value="Wzy_C"/>
    <property type="match status" value="1"/>
</dbReference>
<comment type="subcellular location">
    <subcellularLocation>
        <location evidence="1">Membrane</location>
        <topology evidence="1">Multi-pass membrane protein</topology>
    </subcellularLocation>
</comment>
<dbReference type="AlphaFoldDB" id="A0A507ZWZ2"/>
<feature type="transmembrane region" description="Helical" evidence="5">
    <location>
        <begin position="79"/>
        <end position="98"/>
    </location>
</feature>
<dbReference type="InterPro" id="IPR051533">
    <property type="entry name" value="WaaL-like"/>
</dbReference>
<feature type="transmembrane region" description="Helical" evidence="5">
    <location>
        <begin position="110"/>
        <end position="129"/>
    </location>
</feature>
<dbReference type="InterPro" id="IPR007016">
    <property type="entry name" value="O-antigen_ligase-rel_domated"/>
</dbReference>
<evidence type="ECO:0000256" key="2">
    <source>
        <dbReference type="ARBA" id="ARBA00022692"/>
    </source>
</evidence>
<keyword evidence="2 5" id="KW-0812">Transmembrane</keyword>